<name>A0A9P6B0N3_9AGAM</name>
<evidence type="ECO:0000259" key="6">
    <source>
        <dbReference type="Pfam" id="PF01764"/>
    </source>
</evidence>
<proteinExistence type="inferred from homology"/>
<evidence type="ECO:0000256" key="5">
    <source>
        <dbReference type="SAM" id="SignalP"/>
    </source>
</evidence>
<keyword evidence="5" id="KW-0732">Signal</keyword>
<gene>
    <name evidence="7" type="ORF">BS47DRAFT_780190</name>
</gene>
<dbReference type="SUPFAM" id="SSF53474">
    <property type="entry name" value="alpha/beta-Hydrolases"/>
    <property type="match status" value="1"/>
</dbReference>
<dbReference type="GO" id="GO:0006629">
    <property type="term" value="P:lipid metabolic process"/>
    <property type="evidence" value="ECO:0007669"/>
    <property type="project" value="InterPro"/>
</dbReference>
<dbReference type="EMBL" id="MU128949">
    <property type="protein sequence ID" value="KAF9515488.1"/>
    <property type="molecule type" value="Genomic_DNA"/>
</dbReference>
<keyword evidence="1" id="KW-1015">Disulfide bond</keyword>
<feature type="domain" description="Fungal lipase-type" evidence="6">
    <location>
        <begin position="116"/>
        <end position="244"/>
    </location>
</feature>
<protein>
    <recommendedName>
        <fullName evidence="6">Fungal lipase-type domain-containing protein</fullName>
    </recommendedName>
</protein>
<evidence type="ECO:0000256" key="1">
    <source>
        <dbReference type="ARBA" id="ARBA00023157"/>
    </source>
</evidence>
<reference evidence="7" key="1">
    <citation type="journal article" date="2020" name="Nat. Commun.">
        <title>Large-scale genome sequencing of mycorrhizal fungi provides insights into the early evolution of symbiotic traits.</title>
        <authorList>
            <person name="Miyauchi S."/>
            <person name="Kiss E."/>
            <person name="Kuo A."/>
            <person name="Drula E."/>
            <person name="Kohler A."/>
            <person name="Sanchez-Garcia M."/>
            <person name="Morin E."/>
            <person name="Andreopoulos B."/>
            <person name="Barry K.W."/>
            <person name="Bonito G."/>
            <person name="Buee M."/>
            <person name="Carver A."/>
            <person name="Chen C."/>
            <person name="Cichocki N."/>
            <person name="Clum A."/>
            <person name="Culley D."/>
            <person name="Crous P.W."/>
            <person name="Fauchery L."/>
            <person name="Girlanda M."/>
            <person name="Hayes R.D."/>
            <person name="Keri Z."/>
            <person name="LaButti K."/>
            <person name="Lipzen A."/>
            <person name="Lombard V."/>
            <person name="Magnuson J."/>
            <person name="Maillard F."/>
            <person name="Murat C."/>
            <person name="Nolan M."/>
            <person name="Ohm R.A."/>
            <person name="Pangilinan J."/>
            <person name="Pereira M.F."/>
            <person name="Perotto S."/>
            <person name="Peter M."/>
            <person name="Pfister S."/>
            <person name="Riley R."/>
            <person name="Sitrit Y."/>
            <person name="Stielow J.B."/>
            <person name="Szollosi G."/>
            <person name="Zifcakova L."/>
            <person name="Stursova M."/>
            <person name="Spatafora J.W."/>
            <person name="Tedersoo L."/>
            <person name="Vaario L.M."/>
            <person name="Yamada A."/>
            <person name="Yan M."/>
            <person name="Wang P."/>
            <person name="Xu J."/>
            <person name="Bruns T."/>
            <person name="Baldrian P."/>
            <person name="Vilgalys R."/>
            <person name="Dunand C."/>
            <person name="Henrissat B."/>
            <person name="Grigoriev I.V."/>
            <person name="Hibbett D."/>
            <person name="Nagy L.G."/>
            <person name="Martin F.M."/>
        </authorList>
    </citation>
    <scope>NUCLEOTIDE SEQUENCE</scope>
    <source>
        <strain evidence="7">UP504</strain>
    </source>
</reference>
<feature type="chain" id="PRO_5040160580" description="Fungal lipase-type domain-containing protein" evidence="5">
    <location>
        <begin position="21"/>
        <end position="307"/>
    </location>
</feature>
<dbReference type="PANTHER" id="PTHR45856">
    <property type="entry name" value="ALPHA/BETA-HYDROLASES SUPERFAMILY PROTEIN"/>
    <property type="match status" value="1"/>
</dbReference>
<accession>A0A9P6B0N3</accession>
<dbReference type="Gene3D" id="3.40.50.1820">
    <property type="entry name" value="alpha/beta hydrolase"/>
    <property type="match status" value="1"/>
</dbReference>
<dbReference type="CDD" id="cd00519">
    <property type="entry name" value="Lipase_3"/>
    <property type="match status" value="1"/>
</dbReference>
<organism evidence="7 8">
    <name type="scientific">Hydnum rufescens UP504</name>
    <dbReference type="NCBI Taxonomy" id="1448309"/>
    <lineage>
        <taxon>Eukaryota</taxon>
        <taxon>Fungi</taxon>
        <taxon>Dikarya</taxon>
        <taxon>Basidiomycota</taxon>
        <taxon>Agaricomycotina</taxon>
        <taxon>Agaricomycetes</taxon>
        <taxon>Cantharellales</taxon>
        <taxon>Hydnaceae</taxon>
        <taxon>Hydnum</taxon>
    </lineage>
</organism>
<evidence type="ECO:0000256" key="2">
    <source>
        <dbReference type="ARBA" id="ARBA00043996"/>
    </source>
</evidence>
<dbReference type="AlphaFoldDB" id="A0A9P6B0N3"/>
<comment type="catalytic activity">
    <reaction evidence="4">
        <text>a monoacylglycerol + H2O = glycerol + a fatty acid + H(+)</text>
        <dbReference type="Rhea" id="RHEA:15245"/>
        <dbReference type="ChEBI" id="CHEBI:15377"/>
        <dbReference type="ChEBI" id="CHEBI:15378"/>
        <dbReference type="ChEBI" id="CHEBI:17408"/>
        <dbReference type="ChEBI" id="CHEBI:17754"/>
        <dbReference type="ChEBI" id="CHEBI:28868"/>
    </reaction>
</comment>
<dbReference type="InterPro" id="IPR029058">
    <property type="entry name" value="AB_hydrolase_fold"/>
</dbReference>
<dbReference type="PANTHER" id="PTHR45856:SF25">
    <property type="entry name" value="FUNGAL LIPASE-LIKE DOMAIN-CONTAINING PROTEIN"/>
    <property type="match status" value="1"/>
</dbReference>
<evidence type="ECO:0000313" key="7">
    <source>
        <dbReference type="EMBL" id="KAF9515488.1"/>
    </source>
</evidence>
<dbReference type="InterPro" id="IPR051218">
    <property type="entry name" value="Sec_MonoDiacylglyc_Lipase"/>
</dbReference>
<feature type="signal peptide" evidence="5">
    <location>
        <begin position="1"/>
        <end position="20"/>
    </location>
</feature>
<dbReference type="Pfam" id="PF01764">
    <property type="entry name" value="Lipase_3"/>
    <property type="match status" value="1"/>
</dbReference>
<sequence>MFVTTTVYLLLALLASLVLAFPATNLIETRSTITSVPPSTVTALTIYGQFSRASYCPPTQTSSWTCGQACSALPGFVPYLAGGDEGPTPYYYVGYWPTKNTAVVVHQGRAPYYLESVLDDLEITLSTLDSTLFPGLSSSIQVHTGFASVQALTATAILAAVNKILSGHSTTKVTVIGHSLGAAVAMIDMVYLHLHLPSSTSLKFVGHGTPRVGNQAFADYVDATFSDVTRINHAEDPIPIVPGLSGGYHHVSGEVHILDDNTWIACAGQDNPSRECSTGDVPTVLNGNLIDHLGPYNGVWIGPMYCT</sequence>
<evidence type="ECO:0000313" key="8">
    <source>
        <dbReference type="Proteomes" id="UP000886523"/>
    </source>
</evidence>
<dbReference type="InterPro" id="IPR002921">
    <property type="entry name" value="Fungal_lipase-type"/>
</dbReference>
<comment type="caution">
    <text evidence="7">The sequence shown here is derived from an EMBL/GenBank/DDBJ whole genome shotgun (WGS) entry which is preliminary data.</text>
</comment>
<evidence type="ECO:0000256" key="4">
    <source>
        <dbReference type="ARBA" id="ARBA00048461"/>
    </source>
</evidence>
<keyword evidence="8" id="KW-1185">Reference proteome</keyword>
<dbReference type="Proteomes" id="UP000886523">
    <property type="component" value="Unassembled WGS sequence"/>
</dbReference>
<comment type="similarity">
    <text evidence="2">Belongs to the AB hydrolase superfamily. Lipase family. Class 3 subfamily.</text>
</comment>
<evidence type="ECO:0000256" key="3">
    <source>
        <dbReference type="ARBA" id="ARBA00047591"/>
    </source>
</evidence>
<comment type="catalytic activity">
    <reaction evidence="3">
        <text>a diacylglycerol + H2O = a monoacylglycerol + a fatty acid + H(+)</text>
        <dbReference type="Rhea" id="RHEA:32731"/>
        <dbReference type="ChEBI" id="CHEBI:15377"/>
        <dbReference type="ChEBI" id="CHEBI:15378"/>
        <dbReference type="ChEBI" id="CHEBI:17408"/>
        <dbReference type="ChEBI" id="CHEBI:18035"/>
        <dbReference type="ChEBI" id="CHEBI:28868"/>
    </reaction>
</comment>
<dbReference type="OrthoDB" id="426718at2759"/>